<name>A0A1R4I4C8_9GAMM</name>
<dbReference type="AlphaFoldDB" id="A0A1R4I4C8"/>
<comment type="caution">
    <text evidence="1">The sequence shown here is derived from an EMBL/GenBank/DDBJ whole genome shotgun (WGS) entry which is preliminary data.</text>
</comment>
<accession>A0A1R4I4C8</accession>
<dbReference type="EMBL" id="FUKM01000057">
    <property type="protein sequence ID" value="SJN14660.1"/>
    <property type="molecule type" value="Genomic_DNA"/>
</dbReference>
<dbReference type="RefSeq" id="WP_087110926.1">
    <property type="nucleotide sequence ID" value="NZ_FUKM01000057.1"/>
</dbReference>
<gene>
    <name evidence="1" type="ORF">CZ787_16255</name>
</gene>
<organism evidence="1 2">
    <name type="scientific">Halomonas citrativorans</name>
    <dbReference type="NCBI Taxonomy" id="2742612"/>
    <lineage>
        <taxon>Bacteria</taxon>
        <taxon>Pseudomonadati</taxon>
        <taxon>Pseudomonadota</taxon>
        <taxon>Gammaproteobacteria</taxon>
        <taxon>Oceanospirillales</taxon>
        <taxon>Halomonadaceae</taxon>
        <taxon>Halomonas</taxon>
    </lineage>
</organism>
<evidence type="ECO:0000313" key="2">
    <source>
        <dbReference type="Proteomes" id="UP000196331"/>
    </source>
</evidence>
<reference evidence="1 2" key="1">
    <citation type="submission" date="2017-02" db="EMBL/GenBank/DDBJ databases">
        <authorList>
            <person name="Dridi B."/>
        </authorList>
    </citation>
    <scope>NUCLEOTIDE SEQUENCE [LARGE SCALE GENOMIC DNA]</scope>
    <source>
        <strain evidence="1 2">JB380</strain>
    </source>
</reference>
<evidence type="ECO:0000313" key="1">
    <source>
        <dbReference type="EMBL" id="SJN14660.1"/>
    </source>
</evidence>
<dbReference type="OrthoDB" id="6167425at2"/>
<proteinExistence type="predicted"/>
<dbReference type="Proteomes" id="UP000196331">
    <property type="component" value="Unassembled WGS sequence"/>
</dbReference>
<sequence length="123" mass="13997">MTSEQRQLRQTLGFLRTSFEAIQHSIAGRLNDPLPCWLDTGMLSMLSGELNRCCKEAKPLFAPQVVEQIFLAAQQCELLLKQCPGVLNSAICHRQLAAIMLPLNNALQLIVMPPKRRWPWQRD</sequence>
<protein>
    <submittedName>
        <fullName evidence="1">Uncharacterized protein</fullName>
    </submittedName>
</protein>